<gene>
    <name evidence="1" type="ORF">HC175_11455</name>
</gene>
<dbReference type="RefSeq" id="WP_168138644.1">
    <property type="nucleotide sequence ID" value="NZ_JAAVJR010000006.1"/>
</dbReference>
<keyword evidence="2" id="KW-1185">Reference proteome</keyword>
<sequence>MTLQLKLEKVLQKDLQLFKCAINHYSGTLQFLLETSDNKIYAKDLSITVELWYEINKKTVQQHPAEKSKVKLSLHKAYVLLDALKNYSCSNITDYEKSRCNRYFMAIDQQLPTFTQLAITLK</sequence>
<name>A0ABX1D2H9_9FLAO</name>
<dbReference type="EMBL" id="JAAVJR010000006">
    <property type="protein sequence ID" value="NJW53537.1"/>
    <property type="molecule type" value="Genomic_DNA"/>
</dbReference>
<dbReference type="Proteomes" id="UP000703674">
    <property type="component" value="Unassembled WGS sequence"/>
</dbReference>
<evidence type="ECO:0000313" key="2">
    <source>
        <dbReference type="Proteomes" id="UP000703674"/>
    </source>
</evidence>
<organism evidence="1 2">
    <name type="scientific">Salinimicrobium oceani</name>
    <dbReference type="NCBI Taxonomy" id="2722702"/>
    <lineage>
        <taxon>Bacteria</taxon>
        <taxon>Pseudomonadati</taxon>
        <taxon>Bacteroidota</taxon>
        <taxon>Flavobacteriia</taxon>
        <taxon>Flavobacteriales</taxon>
        <taxon>Flavobacteriaceae</taxon>
        <taxon>Salinimicrobium</taxon>
    </lineage>
</organism>
<comment type="caution">
    <text evidence="1">The sequence shown here is derived from an EMBL/GenBank/DDBJ whole genome shotgun (WGS) entry which is preliminary data.</text>
</comment>
<protein>
    <submittedName>
        <fullName evidence="1">Uncharacterized protein</fullName>
    </submittedName>
</protein>
<reference evidence="1 2" key="1">
    <citation type="submission" date="2020-03" db="EMBL/GenBank/DDBJ databases">
        <title>Salinimicrobium sp. nov, isolated from SCS.</title>
        <authorList>
            <person name="Cao W.R."/>
        </authorList>
    </citation>
    <scope>NUCLEOTIDE SEQUENCE [LARGE SCALE GENOMIC DNA]</scope>
    <source>
        <strain evidence="2">J15B91</strain>
    </source>
</reference>
<proteinExistence type="predicted"/>
<accession>A0ABX1D2H9</accession>
<evidence type="ECO:0000313" key="1">
    <source>
        <dbReference type="EMBL" id="NJW53537.1"/>
    </source>
</evidence>